<feature type="domain" description="Carboxylesterase type B" evidence="4">
    <location>
        <begin position="28"/>
        <end position="520"/>
    </location>
</feature>
<dbReference type="InterPro" id="IPR019826">
    <property type="entry name" value="Carboxylesterase_B_AS"/>
</dbReference>
<evidence type="ECO:0000313" key="6">
    <source>
        <dbReference type="Proteomes" id="UP000738349"/>
    </source>
</evidence>
<dbReference type="GO" id="GO:0016787">
    <property type="term" value="F:hydrolase activity"/>
    <property type="evidence" value="ECO:0007669"/>
    <property type="project" value="UniProtKB-KW"/>
</dbReference>
<accession>A0A9P9E5N5</accession>
<evidence type="ECO:0000256" key="1">
    <source>
        <dbReference type="ARBA" id="ARBA00005964"/>
    </source>
</evidence>
<dbReference type="PROSITE" id="PS00122">
    <property type="entry name" value="CARBOXYLESTERASE_B_1"/>
    <property type="match status" value="1"/>
</dbReference>
<dbReference type="OrthoDB" id="408631at2759"/>
<gene>
    <name evidence="5" type="ORF">EDB81DRAFT_905836</name>
</gene>
<evidence type="ECO:0000313" key="5">
    <source>
        <dbReference type="EMBL" id="KAH7131022.1"/>
    </source>
</evidence>
<dbReference type="InterPro" id="IPR050309">
    <property type="entry name" value="Type-B_Carboxylest/Lipase"/>
</dbReference>
<dbReference type="Proteomes" id="UP000738349">
    <property type="component" value="Unassembled WGS sequence"/>
</dbReference>
<dbReference type="Pfam" id="PF00135">
    <property type="entry name" value="COesterase"/>
    <property type="match status" value="1"/>
</dbReference>
<protein>
    <recommendedName>
        <fullName evidence="3">Carboxylic ester hydrolase</fullName>
        <ecNumber evidence="3">3.1.1.-</ecNumber>
    </recommendedName>
</protein>
<dbReference type="EC" id="3.1.1.-" evidence="3"/>
<evidence type="ECO:0000259" key="4">
    <source>
        <dbReference type="Pfam" id="PF00135"/>
    </source>
</evidence>
<comment type="caution">
    <text evidence="5">The sequence shown here is derived from an EMBL/GenBank/DDBJ whole genome shotgun (WGS) entry which is preliminary data.</text>
</comment>
<dbReference type="InterPro" id="IPR002018">
    <property type="entry name" value="CarbesteraseB"/>
</dbReference>
<dbReference type="Gene3D" id="3.40.50.1820">
    <property type="entry name" value="alpha/beta hydrolase"/>
    <property type="match status" value="1"/>
</dbReference>
<dbReference type="PANTHER" id="PTHR11559">
    <property type="entry name" value="CARBOXYLESTERASE"/>
    <property type="match status" value="1"/>
</dbReference>
<dbReference type="EMBL" id="JAGMUV010000017">
    <property type="protein sequence ID" value="KAH7131022.1"/>
    <property type="molecule type" value="Genomic_DNA"/>
</dbReference>
<comment type="similarity">
    <text evidence="1 3">Belongs to the type-B carboxylesterase/lipase family.</text>
</comment>
<dbReference type="SUPFAM" id="SSF53474">
    <property type="entry name" value="alpha/beta-Hydrolases"/>
    <property type="match status" value="1"/>
</dbReference>
<keyword evidence="6" id="KW-1185">Reference proteome</keyword>
<organism evidence="5 6">
    <name type="scientific">Dactylonectria macrodidyma</name>
    <dbReference type="NCBI Taxonomy" id="307937"/>
    <lineage>
        <taxon>Eukaryota</taxon>
        <taxon>Fungi</taxon>
        <taxon>Dikarya</taxon>
        <taxon>Ascomycota</taxon>
        <taxon>Pezizomycotina</taxon>
        <taxon>Sordariomycetes</taxon>
        <taxon>Hypocreomycetidae</taxon>
        <taxon>Hypocreales</taxon>
        <taxon>Nectriaceae</taxon>
        <taxon>Dactylonectria</taxon>
    </lineage>
</organism>
<keyword evidence="2 3" id="KW-0378">Hydrolase</keyword>
<evidence type="ECO:0000256" key="2">
    <source>
        <dbReference type="ARBA" id="ARBA00022801"/>
    </source>
</evidence>
<dbReference type="InterPro" id="IPR019819">
    <property type="entry name" value="Carboxylesterase_B_CS"/>
</dbReference>
<dbReference type="InterPro" id="IPR029058">
    <property type="entry name" value="AB_hydrolase_fold"/>
</dbReference>
<dbReference type="AlphaFoldDB" id="A0A9P9E5N5"/>
<sequence>MPVLCALKEACSRYGAYIASSPPLAMTLNGTYEGLHSAEWEQDHFLGVRFAQPPPQFDVWGVQDATRYGYTCMQYGTGGPWNMSEDCLTLNIIRPHESSSESLPVLVWIFGGGLGVGTTADPQYNISGIVRVGQDIGQPVIGVSINYRVASWGFLQTPEILAEGSSNAGLLDQRMALRWIKENIAAFGGDPNRVVLWGESAGAQSIAYHMMSYNGRDDGLFHGAIMESGGPTGCPLKDLSFWTAPLQNLTRTVGCLGRNHQLACLRNLSSSDLYAARRTQEWQSPLIDGDFLTAYPSKLLQERKFIKVPIITGENTNEGFTFNPSNTWNAQCPLLDTEEEIFKSFIGWRTYLTSPSTIKRLLELYPLDANASVPIYSTVCSNLKKVGAQLGRAASIGGDLTMIAGRRRMCELLTQRKVDQDVYSYRFDTRPYGRAEGEGVQHFDNVAFSFQNITGLLGPSPQYDSHRRLSLAIGEAYIRFVNNLDPNPTHERFEWQIEVQLPHWPKYSLSRPRNLVLSENGSYVEVDDYRKDAIAYINTPDISFELGA</sequence>
<reference evidence="5" key="1">
    <citation type="journal article" date="2021" name="Nat. Commun.">
        <title>Genetic determinants of endophytism in the Arabidopsis root mycobiome.</title>
        <authorList>
            <person name="Mesny F."/>
            <person name="Miyauchi S."/>
            <person name="Thiergart T."/>
            <person name="Pickel B."/>
            <person name="Atanasova L."/>
            <person name="Karlsson M."/>
            <person name="Huettel B."/>
            <person name="Barry K.W."/>
            <person name="Haridas S."/>
            <person name="Chen C."/>
            <person name="Bauer D."/>
            <person name="Andreopoulos W."/>
            <person name="Pangilinan J."/>
            <person name="LaButti K."/>
            <person name="Riley R."/>
            <person name="Lipzen A."/>
            <person name="Clum A."/>
            <person name="Drula E."/>
            <person name="Henrissat B."/>
            <person name="Kohler A."/>
            <person name="Grigoriev I.V."/>
            <person name="Martin F.M."/>
            <person name="Hacquard S."/>
        </authorList>
    </citation>
    <scope>NUCLEOTIDE SEQUENCE</scope>
    <source>
        <strain evidence="5">MPI-CAGE-AT-0147</strain>
    </source>
</reference>
<proteinExistence type="inferred from homology"/>
<evidence type="ECO:0000256" key="3">
    <source>
        <dbReference type="RuleBase" id="RU361235"/>
    </source>
</evidence>
<name>A0A9P9E5N5_9HYPO</name>
<dbReference type="PROSITE" id="PS00941">
    <property type="entry name" value="CARBOXYLESTERASE_B_2"/>
    <property type="match status" value="1"/>
</dbReference>